<reference evidence="1" key="2">
    <citation type="journal article" date="2019" name="IMA Fungus">
        <title>Genome sequencing and comparison of five Tilletia species to identify candidate genes for the detection of regulated species infecting wheat.</title>
        <authorList>
            <person name="Nguyen H.D.T."/>
            <person name="Sultana T."/>
            <person name="Kesanakurti P."/>
            <person name="Hambleton S."/>
        </authorList>
    </citation>
    <scope>NUCLEOTIDE SEQUENCE</scope>
    <source>
        <strain evidence="1">DAOMC 236422</strain>
    </source>
</reference>
<dbReference type="EMBL" id="LWDG02000237">
    <property type="protein sequence ID" value="KAE8267329.1"/>
    <property type="molecule type" value="Genomic_DNA"/>
</dbReference>
<dbReference type="Gene3D" id="3.30.200.20">
    <property type="entry name" value="Phosphorylase Kinase, domain 1"/>
    <property type="match status" value="1"/>
</dbReference>
<evidence type="ECO:0000313" key="3">
    <source>
        <dbReference type="Proteomes" id="UP000078113"/>
    </source>
</evidence>
<evidence type="ECO:0000313" key="2">
    <source>
        <dbReference type="EMBL" id="KAE8267329.1"/>
    </source>
</evidence>
<organism evidence="1 3">
    <name type="scientific">Tilletia walkeri</name>
    <dbReference type="NCBI Taxonomy" id="117179"/>
    <lineage>
        <taxon>Eukaryota</taxon>
        <taxon>Fungi</taxon>
        <taxon>Dikarya</taxon>
        <taxon>Basidiomycota</taxon>
        <taxon>Ustilaginomycotina</taxon>
        <taxon>Exobasidiomycetes</taxon>
        <taxon>Tilletiales</taxon>
        <taxon>Tilletiaceae</taxon>
        <taxon>Tilletia</taxon>
    </lineage>
</organism>
<accession>A0A8X7T0Y7</accession>
<keyword evidence="3" id="KW-1185">Reference proteome</keyword>
<dbReference type="EMBL" id="LWDG02000821">
    <property type="protein sequence ID" value="KAE8262269.1"/>
    <property type="molecule type" value="Genomic_DNA"/>
</dbReference>
<sequence>MSPASTQQFRNLVGTNIANDRFELLSVLGLGAYGVVYLARDREH</sequence>
<proteinExistence type="predicted"/>
<evidence type="ECO:0008006" key="4">
    <source>
        <dbReference type="Google" id="ProtNLM"/>
    </source>
</evidence>
<comment type="caution">
    <text evidence="1">The sequence shown here is derived from an EMBL/GenBank/DDBJ whole genome shotgun (WGS) entry which is preliminary data.</text>
</comment>
<dbReference type="SUPFAM" id="SSF56112">
    <property type="entry name" value="Protein kinase-like (PK-like)"/>
    <property type="match status" value="1"/>
</dbReference>
<dbReference type="Proteomes" id="UP000078113">
    <property type="component" value="Unassembled WGS sequence"/>
</dbReference>
<dbReference type="InterPro" id="IPR011009">
    <property type="entry name" value="Kinase-like_dom_sf"/>
</dbReference>
<gene>
    <name evidence="2" type="ORF">A4X09_0g5013</name>
    <name evidence="1" type="ORF">A4X09_0g7498</name>
</gene>
<dbReference type="AlphaFoldDB" id="A0A8X7T0Y7"/>
<evidence type="ECO:0000313" key="1">
    <source>
        <dbReference type="EMBL" id="KAE8262269.1"/>
    </source>
</evidence>
<reference evidence="1" key="1">
    <citation type="submission" date="2016-04" db="EMBL/GenBank/DDBJ databases">
        <authorList>
            <person name="Nguyen H.D."/>
            <person name="Samba Siva P."/>
            <person name="Cullis J."/>
            <person name="Levesque C.A."/>
            <person name="Hambleton S."/>
        </authorList>
    </citation>
    <scope>NUCLEOTIDE SEQUENCE</scope>
    <source>
        <strain evidence="1">DAOMC 236422</strain>
    </source>
</reference>
<name>A0A8X7T0Y7_9BASI</name>
<protein>
    <recommendedName>
        <fullName evidence="4">Protein kinase domain-containing protein</fullName>
    </recommendedName>
</protein>
<feature type="non-terminal residue" evidence="1">
    <location>
        <position position="44"/>
    </location>
</feature>